<sequence>MFSGDMKESVEPRVNISGIAPSVMGQLIDYAYTANIVISQQDAQHLLSAANLVEMTSIREACCAFLEREMNASNCLGIYCFAEAHVCDTLSAQAKAYALDNFSEVALHDEILCLPCSTLVDLIASDELTVTSEETVFQAVINWVKHDADKRLSSLAEVLRHVRLAYVSPYFLFDKVDTEVLLTQTTECRRYLDDAKKYHVLKDRHAELQSAITRPRRCQATDRRIMMVGGEIHSKNYLNSVDGYSLDEGKWLRLKDLPFPRCHHGCVVSGGTHIYVTGGLNRDNVVLNNVLRYESTLDKWIKVANMNKSRARHATASLDGCVYVVGGSDGESLIEDVERYTPAVNTWQCTAILPTALSRCQAVGANGLLYVAGGTVRSNNEFVDTLYQYNPHEDVWTVLCPMPVPRCLLALIAIDHSLYAVGGAEETSRASNRLSCYDVKSDRWRDLAPMLEPKFDAGVTSIDRKIYVLSGHDGENSFHHNIEEYDLTTDSWTEMTTTNVPYGRCRFGCVALRVAPK</sequence>
<dbReference type="InterPro" id="IPR006652">
    <property type="entry name" value="Kelch_1"/>
</dbReference>
<protein>
    <recommendedName>
        <fullName evidence="3">BACK domain-containing protein</fullName>
    </recommendedName>
</protein>
<comment type="caution">
    <text evidence="4">The sequence shown here is derived from an EMBL/GenBank/DDBJ whole genome shotgun (WGS) entry which is preliminary data.</text>
</comment>
<feature type="domain" description="BACK" evidence="3">
    <location>
        <begin position="75"/>
        <end position="177"/>
    </location>
</feature>
<dbReference type="Proteomes" id="UP001209878">
    <property type="component" value="Unassembled WGS sequence"/>
</dbReference>
<dbReference type="AlphaFoldDB" id="A0AAD9KH20"/>
<dbReference type="Pfam" id="PF01344">
    <property type="entry name" value="Kelch_1"/>
    <property type="match status" value="1"/>
</dbReference>
<proteinExistence type="predicted"/>
<dbReference type="InterPro" id="IPR011333">
    <property type="entry name" value="SKP1/BTB/POZ_sf"/>
</dbReference>
<dbReference type="Pfam" id="PF00651">
    <property type="entry name" value="BTB"/>
    <property type="match status" value="1"/>
</dbReference>
<dbReference type="InterPro" id="IPR017096">
    <property type="entry name" value="BTB-kelch_protein"/>
</dbReference>
<dbReference type="PANTHER" id="PTHR45632">
    <property type="entry name" value="LD33804P"/>
    <property type="match status" value="1"/>
</dbReference>
<keyword evidence="1" id="KW-0880">Kelch repeat</keyword>
<name>A0AAD9KH20_RIDPI</name>
<dbReference type="FunFam" id="1.25.40.420:FF:000001">
    <property type="entry name" value="Kelch-like family member 12"/>
    <property type="match status" value="1"/>
</dbReference>
<dbReference type="InterPro" id="IPR015915">
    <property type="entry name" value="Kelch-typ_b-propeller"/>
</dbReference>
<dbReference type="Gene3D" id="2.120.10.80">
    <property type="entry name" value="Kelch-type beta propeller"/>
    <property type="match status" value="2"/>
</dbReference>
<keyword evidence="5" id="KW-1185">Reference proteome</keyword>
<dbReference type="SMART" id="SM00612">
    <property type="entry name" value="Kelch"/>
    <property type="match status" value="6"/>
</dbReference>
<dbReference type="SUPFAM" id="SSF54695">
    <property type="entry name" value="POZ domain"/>
    <property type="match status" value="1"/>
</dbReference>
<evidence type="ECO:0000259" key="3">
    <source>
        <dbReference type="SMART" id="SM00875"/>
    </source>
</evidence>
<dbReference type="EMBL" id="JAODUO010001091">
    <property type="protein sequence ID" value="KAK2171211.1"/>
    <property type="molecule type" value="Genomic_DNA"/>
</dbReference>
<gene>
    <name evidence="4" type="ORF">NP493_1093g00052</name>
</gene>
<evidence type="ECO:0000256" key="2">
    <source>
        <dbReference type="ARBA" id="ARBA00022737"/>
    </source>
</evidence>
<dbReference type="InterPro" id="IPR000210">
    <property type="entry name" value="BTB/POZ_dom"/>
</dbReference>
<evidence type="ECO:0000256" key="1">
    <source>
        <dbReference type="ARBA" id="ARBA00022441"/>
    </source>
</evidence>
<dbReference type="Gene3D" id="3.30.710.10">
    <property type="entry name" value="Potassium Channel Kv1.1, Chain A"/>
    <property type="match status" value="1"/>
</dbReference>
<dbReference type="Gene3D" id="1.25.40.420">
    <property type="match status" value="1"/>
</dbReference>
<reference evidence="4" key="1">
    <citation type="journal article" date="2023" name="Mol. Biol. Evol.">
        <title>Third-Generation Sequencing Reveals the Adaptive Role of the Epigenome in Three Deep-Sea Polychaetes.</title>
        <authorList>
            <person name="Perez M."/>
            <person name="Aroh O."/>
            <person name="Sun Y."/>
            <person name="Lan Y."/>
            <person name="Juniper S.K."/>
            <person name="Young C.R."/>
            <person name="Angers B."/>
            <person name="Qian P.Y."/>
        </authorList>
    </citation>
    <scope>NUCLEOTIDE SEQUENCE</scope>
    <source>
        <strain evidence="4">R07B-5</strain>
    </source>
</reference>
<accession>A0AAD9KH20</accession>
<dbReference type="PANTHER" id="PTHR45632:SF3">
    <property type="entry name" value="KELCH-LIKE PROTEIN 32"/>
    <property type="match status" value="1"/>
</dbReference>
<dbReference type="SMART" id="SM00875">
    <property type="entry name" value="BACK"/>
    <property type="match status" value="1"/>
</dbReference>
<evidence type="ECO:0000313" key="4">
    <source>
        <dbReference type="EMBL" id="KAK2171211.1"/>
    </source>
</evidence>
<organism evidence="4 5">
    <name type="scientific">Ridgeia piscesae</name>
    <name type="common">Tubeworm</name>
    <dbReference type="NCBI Taxonomy" id="27915"/>
    <lineage>
        <taxon>Eukaryota</taxon>
        <taxon>Metazoa</taxon>
        <taxon>Spiralia</taxon>
        <taxon>Lophotrochozoa</taxon>
        <taxon>Annelida</taxon>
        <taxon>Polychaeta</taxon>
        <taxon>Sedentaria</taxon>
        <taxon>Canalipalpata</taxon>
        <taxon>Sabellida</taxon>
        <taxon>Siboglinidae</taxon>
        <taxon>Ridgeia</taxon>
    </lineage>
</organism>
<dbReference type="SUPFAM" id="SSF117281">
    <property type="entry name" value="Kelch motif"/>
    <property type="match status" value="1"/>
</dbReference>
<dbReference type="PIRSF" id="PIRSF037037">
    <property type="entry name" value="Kelch-like_protein_gigaxonin"/>
    <property type="match status" value="1"/>
</dbReference>
<dbReference type="Pfam" id="PF07707">
    <property type="entry name" value="BACK"/>
    <property type="match status" value="1"/>
</dbReference>
<keyword evidence="2" id="KW-0677">Repeat</keyword>
<dbReference type="InterPro" id="IPR011705">
    <property type="entry name" value="BACK"/>
</dbReference>
<evidence type="ECO:0000313" key="5">
    <source>
        <dbReference type="Proteomes" id="UP001209878"/>
    </source>
</evidence>
<dbReference type="Pfam" id="PF24681">
    <property type="entry name" value="Kelch_KLHDC2_KLHL20_DRC7"/>
    <property type="match status" value="1"/>
</dbReference>